<evidence type="ECO:0000256" key="3">
    <source>
        <dbReference type="ARBA" id="ARBA00022840"/>
    </source>
</evidence>
<name>A0A813BFF5_9DINO</name>
<organism evidence="8 9">
    <name type="scientific">Symbiodinium necroappetens</name>
    <dbReference type="NCBI Taxonomy" id="1628268"/>
    <lineage>
        <taxon>Eukaryota</taxon>
        <taxon>Sar</taxon>
        <taxon>Alveolata</taxon>
        <taxon>Dinophyceae</taxon>
        <taxon>Suessiales</taxon>
        <taxon>Symbiodiniaceae</taxon>
        <taxon>Symbiodinium</taxon>
    </lineage>
</organism>
<dbReference type="PROSITE" id="PS01215">
    <property type="entry name" value="MRP"/>
    <property type="match status" value="1"/>
</dbReference>
<dbReference type="GO" id="GO:0051539">
    <property type="term" value="F:4 iron, 4 sulfur cluster binding"/>
    <property type="evidence" value="ECO:0007669"/>
    <property type="project" value="TreeGrafter"/>
</dbReference>
<sequence length="340" mass="36662">MQSLGLKVGILDADIYGPSLPAMIPPDAIEKVYASESGGIIPLQYEGAPLMSAGFLRPGDFAAVRGPMASAMVQQMLTTTEWGDLDVLLIDMPPGTGDIHLTVAQQAKVDAAIVVTTPQVLSLVDVEKGIRMFDQAALANSIAVKIPTVAIVENMSFFVCNSCGAQHEVFQRGAGEKLAQDFGIQRVFRFPLDSALSRPGLPYVLATSESGSMDEFRRLASGAIAAVEELRTCFQPGLRLEVNGALLILKTSENQEMAIPAREVLLECRSAKMRDEFTGKRLFREEDIPQNVVATKVSTAGRYAVNIDWSNSHKSLFSYDLLAQVAEASGQVWHAATASE</sequence>
<keyword evidence="4" id="KW-0408">Iron</keyword>
<dbReference type="Gene3D" id="3.30.2020.30">
    <property type="match status" value="1"/>
</dbReference>
<protein>
    <submittedName>
        <fullName evidence="8">HCF101 protein</fullName>
    </submittedName>
</protein>
<accession>A0A813BFF5</accession>
<dbReference type="GO" id="GO:0046872">
    <property type="term" value="F:metal ion binding"/>
    <property type="evidence" value="ECO:0007669"/>
    <property type="project" value="UniProtKB-KW"/>
</dbReference>
<feature type="domain" description="Gamma-butyrobetaine hydroxylase-like N-terminal" evidence="7">
    <location>
        <begin position="240"/>
        <end position="322"/>
    </location>
</feature>
<keyword evidence="5" id="KW-0411">Iron-sulfur</keyword>
<evidence type="ECO:0000313" key="9">
    <source>
        <dbReference type="Proteomes" id="UP000601435"/>
    </source>
</evidence>
<reference evidence="8" key="1">
    <citation type="submission" date="2021-02" db="EMBL/GenBank/DDBJ databases">
        <authorList>
            <person name="Dougan E. K."/>
            <person name="Rhodes N."/>
            <person name="Thang M."/>
            <person name="Chan C."/>
        </authorList>
    </citation>
    <scope>NUCLEOTIDE SEQUENCE</scope>
</reference>
<dbReference type="InterPro" id="IPR000808">
    <property type="entry name" value="Mrp-like_CS"/>
</dbReference>
<evidence type="ECO:0000259" key="7">
    <source>
        <dbReference type="Pfam" id="PF06155"/>
    </source>
</evidence>
<dbReference type="SUPFAM" id="SSF52540">
    <property type="entry name" value="P-loop containing nucleoside triphosphate hydrolases"/>
    <property type="match status" value="1"/>
</dbReference>
<dbReference type="AlphaFoldDB" id="A0A813BFF5"/>
<comment type="similarity">
    <text evidence="6">Belongs to the Mrp/NBP35 ATP-binding proteins family.</text>
</comment>
<evidence type="ECO:0000313" key="8">
    <source>
        <dbReference type="EMBL" id="CAE7902713.1"/>
    </source>
</evidence>
<dbReference type="Proteomes" id="UP000601435">
    <property type="component" value="Unassembled WGS sequence"/>
</dbReference>
<keyword evidence="2" id="KW-0547">Nucleotide-binding</keyword>
<dbReference type="InterPro" id="IPR010376">
    <property type="entry name" value="GBBH-like_N"/>
</dbReference>
<dbReference type="Pfam" id="PF06155">
    <property type="entry name" value="GBBH-like_N"/>
    <property type="match status" value="1"/>
</dbReference>
<dbReference type="InterPro" id="IPR033756">
    <property type="entry name" value="YlxH/NBP35"/>
</dbReference>
<evidence type="ECO:0000256" key="1">
    <source>
        <dbReference type="ARBA" id="ARBA00022723"/>
    </source>
</evidence>
<keyword evidence="1" id="KW-0479">Metal-binding</keyword>
<dbReference type="InterPro" id="IPR038492">
    <property type="entry name" value="GBBH-like_N_sf"/>
</dbReference>
<evidence type="ECO:0000256" key="6">
    <source>
        <dbReference type="ARBA" id="ARBA00024036"/>
    </source>
</evidence>
<dbReference type="EMBL" id="CAJNJA010071029">
    <property type="protein sequence ID" value="CAE7902713.1"/>
    <property type="molecule type" value="Genomic_DNA"/>
</dbReference>
<dbReference type="GO" id="GO:0005524">
    <property type="term" value="F:ATP binding"/>
    <property type="evidence" value="ECO:0007669"/>
    <property type="project" value="UniProtKB-KW"/>
</dbReference>
<dbReference type="InterPro" id="IPR027417">
    <property type="entry name" value="P-loop_NTPase"/>
</dbReference>
<dbReference type="GO" id="GO:0140663">
    <property type="term" value="F:ATP-dependent FeS chaperone activity"/>
    <property type="evidence" value="ECO:0007669"/>
    <property type="project" value="InterPro"/>
</dbReference>
<evidence type="ECO:0000256" key="5">
    <source>
        <dbReference type="ARBA" id="ARBA00023014"/>
    </source>
</evidence>
<dbReference type="InterPro" id="IPR044304">
    <property type="entry name" value="NUBPL-like"/>
</dbReference>
<proteinExistence type="inferred from homology"/>
<dbReference type="Gene3D" id="3.40.50.300">
    <property type="entry name" value="P-loop containing nucleotide triphosphate hydrolases"/>
    <property type="match status" value="1"/>
</dbReference>
<gene>
    <name evidence="8" type="primary">HCF101</name>
    <name evidence="8" type="ORF">SNEC2469_LOCUS30427</name>
</gene>
<comment type="caution">
    <text evidence="8">The sequence shown here is derived from an EMBL/GenBank/DDBJ whole genome shotgun (WGS) entry which is preliminary data.</text>
</comment>
<dbReference type="Pfam" id="PF10609">
    <property type="entry name" value="ParA"/>
    <property type="match status" value="1"/>
</dbReference>
<dbReference type="OrthoDB" id="1741334at2759"/>
<evidence type="ECO:0000256" key="2">
    <source>
        <dbReference type="ARBA" id="ARBA00022741"/>
    </source>
</evidence>
<dbReference type="PANTHER" id="PTHR42961">
    <property type="entry name" value="IRON-SULFUR PROTEIN NUBPL"/>
    <property type="match status" value="1"/>
</dbReference>
<keyword evidence="3" id="KW-0067">ATP-binding</keyword>
<dbReference type="GO" id="GO:0016226">
    <property type="term" value="P:iron-sulfur cluster assembly"/>
    <property type="evidence" value="ECO:0007669"/>
    <property type="project" value="InterPro"/>
</dbReference>
<dbReference type="CDD" id="cd02037">
    <property type="entry name" value="Mrp_NBP35"/>
    <property type="match status" value="1"/>
</dbReference>
<dbReference type="InterPro" id="IPR019591">
    <property type="entry name" value="Mrp/NBP35_ATP-bd"/>
</dbReference>
<keyword evidence="9" id="KW-1185">Reference proteome</keyword>
<evidence type="ECO:0000256" key="4">
    <source>
        <dbReference type="ARBA" id="ARBA00023004"/>
    </source>
</evidence>
<dbReference type="PANTHER" id="PTHR42961:SF2">
    <property type="entry name" value="IRON-SULFUR PROTEIN NUBPL"/>
    <property type="match status" value="1"/>
</dbReference>